<organism evidence="4 5">
    <name type="scientific">Alteromonas salexigens</name>
    <dbReference type="NCBI Taxonomy" id="2982530"/>
    <lineage>
        <taxon>Bacteria</taxon>
        <taxon>Pseudomonadati</taxon>
        <taxon>Pseudomonadota</taxon>
        <taxon>Gammaproteobacteria</taxon>
        <taxon>Alteromonadales</taxon>
        <taxon>Alteromonadaceae</taxon>
        <taxon>Alteromonas/Salinimonas group</taxon>
        <taxon>Alteromonas</taxon>
    </lineage>
</organism>
<dbReference type="Gene3D" id="3.90.1150.10">
    <property type="entry name" value="Aspartate Aminotransferase, domain 1"/>
    <property type="match status" value="1"/>
</dbReference>
<dbReference type="SUPFAM" id="SSF53383">
    <property type="entry name" value="PLP-dependent transferases"/>
    <property type="match status" value="1"/>
</dbReference>
<sequence length="420" mass="46254">MNPFTSNRFWQTKEKEHGLQTVLEGADPIRTTPFPCREVMGKQALECVQQVFEYYWEKQQDVPYQAHFEEKYCKEFADYYGGGFADAVNSGSVAVHLAVLALELPPASEILISPVTDPGSVSAVLLAGHKIVVADAAPGSFNVNEAAVRAALQAHPSIKAALITHVGGVPVDMVAVSQVLEEHAVELIEDCSQIHGGALGGKRLGTFGRFAAFSTMFTKNHTTGSTGGVVLCADEKDYWMIRGLADRQKPFASSAFNPKDPGTFLGPGLNYNANEIGCALGSQSLHCLPEVITKRQQLVNTLDSLLEQTTAYCPLRLSPSAQASYFFYNVAISEQLTDQQVMRLKQALAAEGTSVNADYRYVVCEWDWCKEKYLNGVQTPNATRHRQRSINILFHEKYSTADMEDIVWALVRAEHYALHN</sequence>
<dbReference type="PANTHER" id="PTHR30244:SF34">
    <property type="entry name" value="DTDP-4-AMINO-4,6-DIDEOXYGALACTOSE TRANSAMINASE"/>
    <property type="match status" value="1"/>
</dbReference>
<evidence type="ECO:0000256" key="2">
    <source>
        <dbReference type="ARBA" id="ARBA00037999"/>
    </source>
</evidence>
<keyword evidence="5" id="KW-1185">Reference proteome</keyword>
<dbReference type="PIRSF" id="PIRSF000390">
    <property type="entry name" value="PLP_StrS"/>
    <property type="match status" value="1"/>
</dbReference>
<dbReference type="EMBL" id="JAOTJC010000008">
    <property type="protein sequence ID" value="MCU7555008.1"/>
    <property type="molecule type" value="Genomic_DNA"/>
</dbReference>
<reference evidence="5" key="1">
    <citation type="submission" date="2023-07" db="EMBL/GenBank/DDBJ databases">
        <title>Study on multiphase classification of strain Alteromonas salexigens isolated from the Yellow Sea.</title>
        <authorList>
            <person name="Sun L."/>
        </authorList>
    </citation>
    <scope>NUCLEOTIDE SEQUENCE [LARGE SCALE GENOMIC DNA]</scope>
    <source>
        <strain evidence="5">ASW11-19</strain>
    </source>
</reference>
<dbReference type="Proteomes" id="UP001209257">
    <property type="component" value="Unassembled WGS sequence"/>
</dbReference>
<dbReference type="Pfam" id="PF01041">
    <property type="entry name" value="DegT_DnrJ_EryC1"/>
    <property type="match status" value="1"/>
</dbReference>
<name>A0ABT2VQ54_9ALTE</name>
<evidence type="ECO:0000256" key="1">
    <source>
        <dbReference type="ARBA" id="ARBA00022898"/>
    </source>
</evidence>
<dbReference type="InterPro" id="IPR015422">
    <property type="entry name" value="PyrdxlP-dep_Trfase_small"/>
</dbReference>
<dbReference type="Gene3D" id="3.40.640.10">
    <property type="entry name" value="Type I PLP-dependent aspartate aminotransferase-like (Major domain)"/>
    <property type="match status" value="1"/>
</dbReference>
<evidence type="ECO:0000256" key="3">
    <source>
        <dbReference type="RuleBase" id="RU004508"/>
    </source>
</evidence>
<keyword evidence="4" id="KW-0032">Aminotransferase</keyword>
<keyword evidence="1 3" id="KW-0663">Pyridoxal phosphate</keyword>
<dbReference type="PANTHER" id="PTHR30244">
    <property type="entry name" value="TRANSAMINASE"/>
    <property type="match status" value="1"/>
</dbReference>
<keyword evidence="4" id="KW-0808">Transferase</keyword>
<evidence type="ECO:0000313" key="4">
    <source>
        <dbReference type="EMBL" id="MCU7555008.1"/>
    </source>
</evidence>
<comment type="caution">
    <text evidence="4">The sequence shown here is derived from an EMBL/GenBank/DDBJ whole genome shotgun (WGS) entry which is preliminary data.</text>
</comment>
<comment type="similarity">
    <text evidence="2 3">Belongs to the DegT/DnrJ/EryC1 family.</text>
</comment>
<dbReference type="InterPro" id="IPR000653">
    <property type="entry name" value="DegT/StrS_aminotransferase"/>
</dbReference>
<dbReference type="GO" id="GO:0008483">
    <property type="term" value="F:transaminase activity"/>
    <property type="evidence" value="ECO:0007669"/>
    <property type="project" value="UniProtKB-KW"/>
</dbReference>
<dbReference type="InterPro" id="IPR015421">
    <property type="entry name" value="PyrdxlP-dep_Trfase_major"/>
</dbReference>
<evidence type="ECO:0000313" key="5">
    <source>
        <dbReference type="Proteomes" id="UP001209257"/>
    </source>
</evidence>
<proteinExistence type="inferred from homology"/>
<dbReference type="RefSeq" id="WP_262994243.1">
    <property type="nucleotide sequence ID" value="NZ_JAOTJC010000008.1"/>
</dbReference>
<dbReference type="InterPro" id="IPR015424">
    <property type="entry name" value="PyrdxlP-dep_Trfase"/>
</dbReference>
<protein>
    <submittedName>
        <fullName evidence="4">DegT/DnrJ/EryC1/StrS aminotransferase family protein</fullName>
    </submittedName>
</protein>
<gene>
    <name evidence="4" type="ORF">OCL06_10385</name>
</gene>
<accession>A0ABT2VQ54</accession>